<dbReference type="InterPro" id="IPR013783">
    <property type="entry name" value="Ig-like_fold"/>
</dbReference>
<dbReference type="Pfam" id="PF13519">
    <property type="entry name" value="VWA_2"/>
    <property type="match status" value="1"/>
</dbReference>
<evidence type="ECO:0000313" key="2">
    <source>
        <dbReference type="EMBL" id="MDE4907849.1"/>
    </source>
</evidence>
<evidence type="ECO:0000259" key="1">
    <source>
        <dbReference type="PROSITE" id="PS50234"/>
    </source>
</evidence>
<dbReference type="PROSITE" id="PS50234">
    <property type="entry name" value="VWFA"/>
    <property type="match status" value="1"/>
</dbReference>
<protein>
    <submittedName>
        <fullName evidence="2">VWA domain-containing protein</fullName>
    </submittedName>
</protein>
<dbReference type="SMART" id="SM00327">
    <property type="entry name" value="VWA"/>
    <property type="match status" value="1"/>
</dbReference>
<dbReference type="SUPFAM" id="SSF53300">
    <property type="entry name" value="vWA-like"/>
    <property type="match status" value="1"/>
</dbReference>
<dbReference type="InterPro" id="IPR036465">
    <property type="entry name" value="vWFA_dom_sf"/>
</dbReference>
<comment type="caution">
    <text evidence="2">The sequence shown here is derived from an EMBL/GenBank/DDBJ whole genome shotgun (WGS) entry which is preliminary data.</text>
</comment>
<dbReference type="PANTHER" id="PTHR10579:SF43">
    <property type="entry name" value="ZINC FINGER (C3HC4-TYPE RING FINGER) FAMILY PROTEIN"/>
    <property type="match status" value="1"/>
</dbReference>
<evidence type="ECO:0000313" key="3">
    <source>
        <dbReference type="Proteomes" id="UP001143747"/>
    </source>
</evidence>
<sequence length="1014" mass="110109">MWNSLRILLVFGVIVGILPIAASAGPITDTDISIDFIIDDGNPADLHDNNGWLVAGSDITSTINVTYVGSGSPDIHFVRFTSVEKDTYGDVAGGYDTGAPYRAVFFASKNTAGNAPIKVQINYTADEIDYDYSLNISQPIDHNTPMKIQNIAFDSEVTLDTAMDITMTMEDAYGNTVTSLYEDATGGTPEGVTFTTTSYADSGFYDDGSGYDAGSVDVPVTADGSVVATFKTGTEAGPKYLIHIVPDEALNDKWLTITALADGAPYAITVSVDPNPNVDDPPYIQADGESKFYLTYNLFDQYGNPSGNQTVYFIDDIIGNAFTQRTNSDGQIMFSFGPFDWMGTYTIHAHAVENVSVAVDQVVRFTNTSPAEILLTANPQSMPSADVITATGADVLAKVTDESGNGVAGEEVTFFILPPISGYSSAQVDVPSLPEPSNAITDGDGIAMIHFTPGAFTTDISDVNYSETATDSCTVVAMWGGKTRKIDLEWKNYPYLRVETEVDPATVEVGDPVDVTIRLVGDGWALYPDPIDVMLCADRSTSMLDDSPSRMSSMKSALKVFNSEMTVRDQVGLASFGSDASVNLKFSDDRDVVNTAVDNLVANGGTSMRYGLYLAIKEFVGIQHTDAVRAVILLSDGDYNYYGDPLKRGSYTGFWTYDNRIYDYAWLGDDWRTDCIDYYKFNDASLSSAEQNMSVYAINHNVTIYSISFKDGISGNGKETLRILAESTGGKYYHAPTGDKLAAIYTDIAGELKTEAGVDTTMDILFQNIELNNVSQQNDPNDPILEYEYENGVSTLVKSWNTTGSEESPNVIGPKTLDQRDDWAANQSLNFEIDEIGTIRLGQTWQAVFRLNVSKPGNINIFGGGSSIFFNGGADSLALPKTYITAVDNLTATGIDFAGLQVYNLVCPEAEGGGAIENELTMNWNLNYSGTKTAMQYLYYQNQADGIWATFGNVTKEGPVSMVPYTRTLYVADFPSGEYKLRIRATAEDAPDSVIETPYTIVIGEGGQYFIRLE</sequence>
<dbReference type="RefSeq" id="WP_274924494.1">
    <property type="nucleotide sequence ID" value="NZ_JAKELO010000002.1"/>
</dbReference>
<dbReference type="Proteomes" id="UP001143747">
    <property type="component" value="Unassembled WGS sequence"/>
</dbReference>
<dbReference type="CDD" id="cd00198">
    <property type="entry name" value="vWFA"/>
    <property type="match status" value="1"/>
</dbReference>
<dbReference type="AlphaFoldDB" id="A0A9Q4KSI5"/>
<dbReference type="InterPro" id="IPR051266">
    <property type="entry name" value="CLCR"/>
</dbReference>
<accession>A0A9Q4KSI5</accession>
<dbReference type="InterPro" id="IPR008964">
    <property type="entry name" value="Invasin/intimin_cell_adhesion"/>
</dbReference>
<name>A0A9Q4KSI5_9EURY</name>
<proteinExistence type="predicted"/>
<dbReference type="InterPro" id="IPR002035">
    <property type="entry name" value="VWF_A"/>
</dbReference>
<dbReference type="EMBL" id="JAKELO010000002">
    <property type="protein sequence ID" value="MDE4907849.1"/>
    <property type="molecule type" value="Genomic_DNA"/>
</dbReference>
<keyword evidence="3" id="KW-1185">Reference proteome</keyword>
<dbReference type="PANTHER" id="PTHR10579">
    <property type="entry name" value="CALCIUM-ACTIVATED CHLORIDE CHANNEL REGULATOR"/>
    <property type="match status" value="1"/>
</dbReference>
<feature type="domain" description="VWFA" evidence="1">
    <location>
        <begin position="532"/>
        <end position="748"/>
    </location>
</feature>
<dbReference type="Gene3D" id="3.40.50.410">
    <property type="entry name" value="von Willebrand factor, type A domain"/>
    <property type="match status" value="1"/>
</dbReference>
<reference evidence="2" key="1">
    <citation type="submission" date="2022-01" db="EMBL/GenBank/DDBJ databases">
        <title>Draft genome of Methanogenium marinum DSM 15558.</title>
        <authorList>
            <person name="Chen S.-C."/>
            <person name="You Y.-T."/>
        </authorList>
    </citation>
    <scope>NUCLEOTIDE SEQUENCE</scope>
    <source>
        <strain evidence="2">DSM 15558</strain>
    </source>
</reference>
<dbReference type="Gene3D" id="2.60.40.10">
    <property type="entry name" value="Immunoglobulins"/>
    <property type="match status" value="2"/>
</dbReference>
<gene>
    <name evidence="2" type="ORF">L0665_04385</name>
</gene>
<organism evidence="2 3">
    <name type="scientific">Methanogenium marinum</name>
    <dbReference type="NCBI Taxonomy" id="348610"/>
    <lineage>
        <taxon>Archaea</taxon>
        <taxon>Methanobacteriati</taxon>
        <taxon>Methanobacteriota</taxon>
        <taxon>Stenosarchaea group</taxon>
        <taxon>Methanomicrobia</taxon>
        <taxon>Methanomicrobiales</taxon>
        <taxon>Methanomicrobiaceae</taxon>
        <taxon>Methanogenium</taxon>
    </lineage>
</organism>
<dbReference type="SUPFAM" id="SSF49373">
    <property type="entry name" value="Invasin/intimin cell-adhesion fragments"/>
    <property type="match status" value="2"/>
</dbReference>